<evidence type="ECO:0000313" key="2">
    <source>
        <dbReference type="EMBL" id="WMV37763.1"/>
    </source>
</evidence>
<reference evidence="2" key="1">
    <citation type="submission" date="2023-08" db="EMBL/GenBank/DDBJ databases">
        <title>A de novo genome assembly of Solanum verrucosum Schlechtendal, a Mexican diploid species geographically isolated from the other diploid A-genome species in potato relatives.</title>
        <authorList>
            <person name="Hosaka K."/>
        </authorList>
    </citation>
    <scope>NUCLEOTIDE SEQUENCE</scope>
    <source>
        <tissue evidence="2">Young leaves</tissue>
    </source>
</reference>
<organism evidence="2 3">
    <name type="scientific">Solanum verrucosum</name>
    <dbReference type="NCBI Taxonomy" id="315347"/>
    <lineage>
        <taxon>Eukaryota</taxon>
        <taxon>Viridiplantae</taxon>
        <taxon>Streptophyta</taxon>
        <taxon>Embryophyta</taxon>
        <taxon>Tracheophyta</taxon>
        <taxon>Spermatophyta</taxon>
        <taxon>Magnoliopsida</taxon>
        <taxon>eudicotyledons</taxon>
        <taxon>Gunneridae</taxon>
        <taxon>Pentapetalae</taxon>
        <taxon>asterids</taxon>
        <taxon>lamiids</taxon>
        <taxon>Solanales</taxon>
        <taxon>Solanaceae</taxon>
        <taxon>Solanoideae</taxon>
        <taxon>Solaneae</taxon>
        <taxon>Solanum</taxon>
    </lineage>
</organism>
<gene>
    <name evidence="2" type="ORF">MTR67_031148</name>
</gene>
<dbReference type="Proteomes" id="UP001234989">
    <property type="component" value="Chromosome 7"/>
</dbReference>
<dbReference type="InterPro" id="IPR000477">
    <property type="entry name" value="RT_dom"/>
</dbReference>
<proteinExistence type="predicted"/>
<feature type="domain" description="Reverse transcriptase" evidence="1">
    <location>
        <begin position="9"/>
        <end position="77"/>
    </location>
</feature>
<dbReference type="InterPro" id="IPR053134">
    <property type="entry name" value="RNA-dir_DNA_polymerase"/>
</dbReference>
<dbReference type="PANTHER" id="PTHR24559">
    <property type="entry name" value="TRANSPOSON TY3-I GAG-POL POLYPROTEIN"/>
    <property type="match status" value="1"/>
</dbReference>
<dbReference type="InterPro" id="IPR043128">
    <property type="entry name" value="Rev_trsase/Diguanyl_cyclase"/>
</dbReference>
<dbReference type="Pfam" id="PF00078">
    <property type="entry name" value="RVT_1"/>
    <property type="match status" value="1"/>
</dbReference>
<evidence type="ECO:0000259" key="1">
    <source>
        <dbReference type="Pfam" id="PF00078"/>
    </source>
</evidence>
<dbReference type="PANTHER" id="PTHR24559:SF444">
    <property type="entry name" value="REVERSE TRANSCRIPTASE DOMAIN-CONTAINING PROTEIN"/>
    <property type="match status" value="1"/>
</dbReference>
<dbReference type="SUPFAM" id="SSF56672">
    <property type="entry name" value="DNA/RNA polymerases"/>
    <property type="match status" value="1"/>
</dbReference>
<keyword evidence="3" id="KW-1185">Reference proteome</keyword>
<dbReference type="EMBL" id="CP133618">
    <property type="protein sequence ID" value="WMV37763.1"/>
    <property type="molecule type" value="Genomic_DNA"/>
</dbReference>
<evidence type="ECO:0000313" key="3">
    <source>
        <dbReference type="Proteomes" id="UP001234989"/>
    </source>
</evidence>
<sequence length="123" mass="14757">MAFRMRYYDYEYLVMLFSLANALAAFMDLMNRVFRQCLDTFLIVFIDDILIYSRSEDEQADNLRIVLQILKDHELCSKFNEREFRLRCKVFLGHIVYNKGIEVYPKKTEAIMNWSITLSPSYI</sequence>
<dbReference type="InterPro" id="IPR043502">
    <property type="entry name" value="DNA/RNA_pol_sf"/>
</dbReference>
<dbReference type="AlphaFoldDB" id="A0AAF0U1X7"/>
<dbReference type="Gene3D" id="3.30.70.270">
    <property type="match status" value="1"/>
</dbReference>
<protein>
    <recommendedName>
        <fullName evidence="1">Reverse transcriptase domain-containing protein</fullName>
    </recommendedName>
</protein>
<name>A0AAF0U1X7_SOLVR</name>
<accession>A0AAF0U1X7</accession>